<keyword evidence="6" id="KW-1185">Reference proteome</keyword>
<dbReference type="Pfam" id="PF13556">
    <property type="entry name" value="HTH_30"/>
    <property type="match status" value="1"/>
</dbReference>
<feature type="domain" description="RsbT co-antagonist protein RsbRD N-terminal" evidence="3">
    <location>
        <begin position="18"/>
        <end position="161"/>
    </location>
</feature>
<gene>
    <name evidence="5" type="ordered locus">Mycch_2961</name>
</gene>
<dbReference type="Pfam" id="PF14361">
    <property type="entry name" value="RsbRD_N"/>
    <property type="match status" value="1"/>
</dbReference>
<dbReference type="STRING" id="710421.Mycch_2961"/>
<comment type="similarity">
    <text evidence="1">Belongs to the CdaR family.</text>
</comment>
<dbReference type="KEGG" id="mcb:Mycch_2961"/>
<dbReference type="Pfam" id="PF17853">
    <property type="entry name" value="GGDEF_2"/>
    <property type="match status" value="1"/>
</dbReference>
<sequence>MAENVAAAIETIGPRAATIIESVQRLLAAEIAELRGDAQLLDLMRASVAGNVETVFDALRYGIDIERIEPPTAALEYSRRLAQHGVPANALVRAYRLGQQETLRHVLEEIRGTDVDAELALDVFDAISRVTFGYIDWISQQVVDAYEVERERWVENRNSVRAVRVRELLDVPDDHIGGVDIDAATAAIRYPLSRTHIAVILWTDAKDATGRELLKLERFLRELAESMALADSALFVAADRVSGWGWLALADSAMPDPVHHIREFAGTRSDAPCLAVGTARPGLAGFRQSHRQARNARRVAVAVTGRPDRRVTCAADPGVGAAALLTEGLPQTREWVGETLGPLADDTDSDARLRETLRVFLNEGSSYKAAAERLHLHHNSVKYRVQRAVERRGRPIADERLDVELALLACQHFGTAVLAPAKSTASLRK</sequence>
<dbReference type="InterPro" id="IPR051448">
    <property type="entry name" value="CdaR-like_regulators"/>
</dbReference>
<dbReference type="InterPro" id="IPR025736">
    <property type="entry name" value="PucR_C-HTH_dom"/>
</dbReference>
<protein>
    <submittedName>
        <fullName evidence="5">Regulator of polyketide synthase expression</fullName>
    </submittedName>
</protein>
<dbReference type="InterPro" id="IPR025751">
    <property type="entry name" value="RsbRD_N_dom"/>
</dbReference>
<dbReference type="EMBL" id="CP003053">
    <property type="protein sequence ID" value="AFM17717.1"/>
    <property type="molecule type" value="Genomic_DNA"/>
</dbReference>
<dbReference type="InterPro" id="IPR041522">
    <property type="entry name" value="CdaR_GGDEF"/>
</dbReference>
<name>I4BKB0_MYCCN</name>
<dbReference type="PANTHER" id="PTHR33744:SF1">
    <property type="entry name" value="DNA-BINDING TRANSCRIPTIONAL ACTIVATOR ADER"/>
    <property type="match status" value="1"/>
</dbReference>
<dbReference type="Gene3D" id="1.10.10.2840">
    <property type="entry name" value="PucR C-terminal helix-turn-helix domain"/>
    <property type="match status" value="1"/>
</dbReference>
<evidence type="ECO:0000313" key="5">
    <source>
        <dbReference type="EMBL" id="AFM17717.1"/>
    </source>
</evidence>
<evidence type="ECO:0000259" key="2">
    <source>
        <dbReference type="Pfam" id="PF13556"/>
    </source>
</evidence>
<evidence type="ECO:0000256" key="1">
    <source>
        <dbReference type="ARBA" id="ARBA00006754"/>
    </source>
</evidence>
<feature type="domain" description="PucR C-terminal helix-turn-helix" evidence="2">
    <location>
        <begin position="353"/>
        <end position="409"/>
    </location>
</feature>
<evidence type="ECO:0000259" key="3">
    <source>
        <dbReference type="Pfam" id="PF14361"/>
    </source>
</evidence>
<dbReference type="eggNOG" id="COG2508">
    <property type="taxonomic scope" value="Bacteria"/>
</dbReference>
<dbReference type="InterPro" id="IPR042070">
    <property type="entry name" value="PucR_C-HTH_sf"/>
</dbReference>
<dbReference type="Proteomes" id="UP000006057">
    <property type="component" value="Chromosome"/>
</dbReference>
<dbReference type="PANTHER" id="PTHR33744">
    <property type="entry name" value="CARBOHYDRATE DIACID REGULATOR"/>
    <property type="match status" value="1"/>
</dbReference>
<dbReference type="AlphaFoldDB" id="I4BKB0"/>
<proteinExistence type="inferred from homology"/>
<feature type="domain" description="CdaR GGDEF-like" evidence="4">
    <location>
        <begin position="180"/>
        <end position="299"/>
    </location>
</feature>
<evidence type="ECO:0000313" key="6">
    <source>
        <dbReference type="Proteomes" id="UP000006057"/>
    </source>
</evidence>
<accession>I4BKB0</accession>
<dbReference type="HOGENOM" id="CLU_051160_1_0_11"/>
<dbReference type="PATRIC" id="fig|710421.3.peg.2950"/>
<evidence type="ECO:0000259" key="4">
    <source>
        <dbReference type="Pfam" id="PF17853"/>
    </source>
</evidence>
<reference evidence="5 6" key="1">
    <citation type="submission" date="2012-06" db="EMBL/GenBank/DDBJ databases">
        <title>Complete sequence of chromosome of Mycobacterium chubuense NBB4.</title>
        <authorList>
            <consortium name="US DOE Joint Genome Institute"/>
            <person name="Lucas S."/>
            <person name="Han J."/>
            <person name="Lapidus A."/>
            <person name="Cheng J.-F."/>
            <person name="Goodwin L."/>
            <person name="Pitluck S."/>
            <person name="Peters L."/>
            <person name="Mikhailova N."/>
            <person name="Teshima H."/>
            <person name="Detter J.C."/>
            <person name="Han C."/>
            <person name="Tapia R."/>
            <person name="Land M."/>
            <person name="Hauser L."/>
            <person name="Kyrpides N."/>
            <person name="Ivanova N."/>
            <person name="Pagani I."/>
            <person name="Mattes T."/>
            <person name="Holmes A."/>
            <person name="Rutledge P."/>
            <person name="Paulsen I."/>
            <person name="Coleman N."/>
            <person name="Woyke T."/>
        </authorList>
    </citation>
    <scope>NUCLEOTIDE SEQUENCE [LARGE SCALE GENOMIC DNA]</scope>
    <source>
        <strain evidence="5 6">NBB4</strain>
    </source>
</reference>
<organism evidence="5 6">
    <name type="scientific">Mycolicibacterium chubuense (strain NBB4)</name>
    <name type="common">Mycobacterium chubuense</name>
    <dbReference type="NCBI Taxonomy" id="710421"/>
    <lineage>
        <taxon>Bacteria</taxon>
        <taxon>Bacillati</taxon>
        <taxon>Actinomycetota</taxon>
        <taxon>Actinomycetes</taxon>
        <taxon>Mycobacteriales</taxon>
        <taxon>Mycobacteriaceae</taxon>
        <taxon>Mycolicibacterium</taxon>
    </lineage>
</organism>